<evidence type="ECO:0000256" key="1">
    <source>
        <dbReference type="ARBA" id="ARBA00004141"/>
    </source>
</evidence>
<proteinExistence type="predicted"/>
<organism evidence="6 7">
    <name type="scientific">Candidatus Viridilinea halotolerans</name>
    <dbReference type="NCBI Taxonomy" id="2491704"/>
    <lineage>
        <taxon>Bacteria</taxon>
        <taxon>Bacillati</taxon>
        <taxon>Chloroflexota</taxon>
        <taxon>Chloroflexia</taxon>
        <taxon>Chloroflexales</taxon>
        <taxon>Chloroflexineae</taxon>
        <taxon>Oscillochloridaceae</taxon>
        <taxon>Candidatus Viridilinea</taxon>
    </lineage>
</organism>
<keyword evidence="3 5" id="KW-1133">Transmembrane helix</keyword>
<accession>A0A426U0T8</accession>
<evidence type="ECO:0000313" key="6">
    <source>
        <dbReference type="EMBL" id="RRR72472.1"/>
    </source>
</evidence>
<reference evidence="6 7" key="1">
    <citation type="submission" date="2018-12" db="EMBL/GenBank/DDBJ databases">
        <title>Genome Sequence of Candidatus Viridilinea halotolerans isolated from saline sulfide-rich spring.</title>
        <authorList>
            <person name="Grouzdev D.S."/>
            <person name="Burganskaya E.I."/>
            <person name="Krutkina M.S."/>
            <person name="Sukhacheva M.V."/>
            <person name="Gorlenko V.M."/>
        </authorList>
    </citation>
    <scope>NUCLEOTIDE SEQUENCE [LARGE SCALE GENOMIC DNA]</scope>
    <source>
        <strain evidence="6">Chok-6</strain>
    </source>
</reference>
<dbReference type="AlphaFoldDB" id="A0A426U0T8"/>
<evidence type="ECO:0000256" key="3">
    <source>
        <dbReference type="ARBA" id="ARBA00022989"/>
    </source>
</evidence>
<dbReference type="Proteomes" id="UP000280307">
    <property type="component" value="Unassembled WGS sequence"/>
</dbReference>
<evidence type="ECO:0000256" key="4">
    <source>
        <dbReference type="ARBA" id="ARBA00023136"/>
    </source>
</evidence>
<keyword evidence="2 5" id="KW-0812">Transmembrane</keyword>
<dbReference type="Pfam" id="PF09685">
    <property type="entry name" value="MamF_MmsF"/>
    <property type="match status" value="1"/>
</dbReference>
<dbReference type="EMBL" id="RSAS01000390">
    <property type="protein sequence ID" value="RRR72472.1"/>
    <property type="molecule type" value="Genomic_DNA"/>
</dbReference>
<gene>
    <name evidence="6" type="ORF">EI684_10075</name>
</gene>
<protein>
    <submittedName>
        <fullName evidence="6">DUF4870 domain-containing protein</fullName>
    </submittedName>
</protein>
<evidence type="ECO:0000256" key="2">
    <source>
        <dbReference type="ARBA" id="ARBA00022692"/>
    </source>
</evidence>
<feature type="transmembrane region" description="Helical" evidence="5">
    <location>
        <begin position="122"/>
        <end position="152"/>
    </location>
</feature>
<keyword evidence="4 5" id="KW-0472">Membrane</keyword>
<name>A0A426U0T8_9CHLR</name>
<comment type="caution">
    <text evidence="6">The sequence shown here is derived from an EMBL/GenBank/DDBJ whole genome shotgun (WGS) entry which is preliminary data.</text>
</comment>
<sequence length="176" mass="20415">MPASYRCPRCGQQVTTDMRFCPGCRSDLAVYQQQYQQQREQQRYQQPQQPHYPQHAYGGRPAYPVSRDETNSAMFCHLASLLGYLIPFSQLIIVLIIWSNNKDRSEFVREHSTEALNYQLSYLLYAFISGMAIFFLVGFLMLLALTIFDIIVSITGAMKASNGERYRYPLTIRFVK</sequence>
<dbReference type="InterPro" id="IPR019109">
    <property type="entry name" value="MamF_MmsF"/>
</dbReference>
<evidence type="ECO:0000313" key="7">
    <source>
        <dbReference type="Proteomes" id="UP000280307"/>
    </source>
</evidence>
<evidence type="ECO:0000256" key="5">
    <source>
        <dbReference type="SAM" id="Phobius"/>
    </source>
</evidence>
<feature type="transmembrane region" description="Helical" evidence="5">
    <location>
        <begin position="75"/>
        <end position="98"/>
    </location>
</feature>
<comment type="subcellular location">
    <subcellularLocation>
        <location evidence="1">Membrane</location>
        <topology evidence="1">Multi-pass membrane protein</topology>
    </subcellularLocation>
</comment>